<dbReference type="Proteomes" id="UP000886891">
    <property type="component" value="Unassembled WGS sequence"/>
</dbReference>
<dbReference type="AlphaFoldDB" id="A0A9D1NDH6"/>
<organism evidence="1 2">
    <name type="scientific">Candidatus Stercoripulliclostridium merdipullorum</name>
    <dbReference type="NCBI Taxonomy" id="2840952"/>
    <lineage>
        <taxon>Bacteria</taxon>
        <taxon>Bacillati</taxon>
        <taxon>Bacillota</taxon>
        <taxon>Clostridia</taxon>
        <taxon>Eubacteriales</taxon>
        <taxon>Candidatus Stercoripulliclostridium</taxon>
    </lineage>
</organism>
<dbReference type="Gene3D" id="3.40.50.1820">
    <property type="entry name" value="alpha/beta hydrolase"/>
    <property type="match status" value="1"/>
</dbReference>
<dbReference type="EMBL" id="DVOH01000057">
    <property type="protein sequence ID" value="HIV00876.1"/>
    <property type="molecule type" value="Genomic_DNA"/>
</dbReference>
<evidence type="ECO:0000313" key="1">
    <source>
        <dbReference type="EMBL" id="HIV00876.1"/>
    </source>
</evidence>
<proteinExistence type="predicted"/>
<protein>
    <submittedName>
        <fullName evidence="1">Uncharacterized protein</fullName>
    </submittedName>
</protein>
<accession>A0A9D1NDH6</accession>
<evidence type="ECO:0000313" key="2">
    <source>
        <dbReference type="Proteomes" id="UP000886891"/>
    </source>
</evidence>
<gene>
    <name evidence="1" type="ORF">IAB14_07185</name>
</gene>
<comment type="caution">
    <text evidence="1">The sequence shown here is derived from an EMBL/GenBank/DDBJ whole genome shotgun (WGS) entry which is preliminary data.</text>
</comment>
<name>A0A9D1NDH6_9FIRM</name>
<reference evidence="1" key="2">
    <citation type="journal article" date="2021" name="PeerJ">
        <title>Extensive microbial diversity within the chicken gut microbiome revealed by metagenomics and culture.</title>
        <authorList>
            <person name="Gilroy R."/>
            <person name="Ravi A."/>
            <person name="Getino M."/>
            <person name="Pursley I."/>
            <person name="Horton D.L."/>
            <person name="Alikhan N.F."/>
            <person name="Baker D."/>
            <person name="Gharbi K."/>
            <person name="Hall N."/>
            <person name="Watson M."/>
            <person name="Adriaenssens E.M."/>
            <person name="Foster-Nyarko E."/>
            <person name="Jarju S."/>
            <person name="Secka A."/>
            <person name="Antonio M."/>
            <person name="Oren A."/>
            <person name="Chaudhuri R.R."/>
            <person name="La Ragione R."/>
            <person name="Hildebrand F."/>
            <person name="Pallen M.J."/>
        </authorList>
    </citation>
    <scope>NUCLEOTIDE SEQUENCE</scope>
    <source>
        <strain evidence="1">23406</strain>
    </source>
</reference>
<dbReference type="InterPro" id="IPR029058">
    <property type="entry name" value="AB_hydrolase_fold"/>
</dbReference>
<reference evidence="1" key="1">
    <citation type="submission" date="2020-10" db="EMBL/GenBank/DDBJ databases">
        <authorList>
            <person name="Gilroy R."/>
        </authorList>
    </citation>
    <scope>NUCLEOTIDE SEQUENCE</scope>
    <source>
        <strain evidence="1">23406</strain>
    </source>
</reference>
<dbReference type="SUPFAM" id="SSF53474">
    <property type="entry name" value="alpha/beta-Hydrolases"/>
    <property type="match status" value="1"/>
</dbReference>
<sequence>MKNKWFPVLLIVVTAAVMLVGCMPEIATRNVKGIEPDGLQHTDGYDDYQGYVFGGGKERYNMLFRMKSPATEAGKTYPLIVYLPPEGTEGTDNEKQMNYYLIRGVQNNGQDAFVVLPQLVKEKFAFGDAKGKSSKASQLEALIEALAAQYPIDRNRIYLTGVGQGSLAVWEQLTRSKTYAAAMPIGYGGDPATAETVDDIPIWASHDIDDSAVPVTTTDKMVEALRARGVLVNYTRYEHLASGKEAYQEFYFDKEVWAWLFRQYRGRELGKE</sequence>
<dbReference type="PROSITE" id="PS51257">
    <property type="entry name" value="PROKAR_LIPOPROTEIN"/>
    <property type="match status" value="1"/>
</dbReference>